<name>A0AA38RBM9_9PEZI</name>
<dbReference type="EMBL" id="JANBVN010000173">
    <property type="protein sequence ID" value="KAJ9134859.1"/>
    <property type="molecule type" value="Genomic_DNA"/>
</dbReference>
<keyword evidence="3" id="KW-1185">Reference proteome</keyword>
<reference evidence="2" key="1">
    <citation type="submission" date="2022-07" db="EMBL/GenBank/DDBJ databases">
        <title>Fungi with potential for degradation of polypropylene.</title>
        <authorList>
            <person name="Gostincar C."/>
        </authorList>
    </citation>
    <scope>NUCLEOTIDE SEQUENCE</scope>
    <source>
        <strain evidence="2">EXF-13287</strain>
    </source>
</reference>
<proteinExistence type="predicted"/>
<evidence type="ECO:0000313" key="2">
    <source>
        <dbReference type="EMBL" id="KAJ9134859.1"/>
    </source>
</evidence>
<feature type="region of interest" description="Disordered" evidence="1">
    <location>
        <begin position="106"/>
        <end position="197"/>
    </location>
</feature>
<organism evidence="2 3">
    <name type="scientific">Coniochaeta hoffmannii</name>
    <dbReference type="NCBI Taxonomy" id="91930"/>
    <lineage>
        <taxon>Eukaryota</taxon>
        <taxon>Fungi</taxon>
        <taxon>Dikarya</taxon>
        <taxon>Ascomycota</taxon>
        <taxon>Pezizomycotina</taxon>
        <taxon>Sordariomycetes</taxon>
        <taxon>Sordariomycetidae</taxon>
        <taxon>Coniochaetales</taxon>
        <taxon>Coniochaetaceae</taxon>
        <taxon>Coniochaeta</taxon>
    </lineage>
</organism>
<dbReference type="Proteomes" id="UP001174691">
    <property type="component" value="Unassembled WGS sequence"/>
</dbReference>
<sequence>MSAEQGLSADLEHIAQESIQRHVDTIIAVTRQVWESQVDKAKEHSEAKAKYMELARQHEESLQACLRVAQDHEAKARNILIGQLGAEKILPLWEAAGDFAPPGFRQAFQDRVLPPPPDRPVPSRQQAETPESSGLSSLEPEAGPGVGASSGIQHRVKEKRPLTRPDEAGLGSPGRSKRVRRSRVSHASLTQANDQDDSSTFRTIQVWMVDGEHWAFKYPRVGEGYFVLLCNPEPTLAHRFTEDPFSSARAIRHFASKDAKCHKKVEGLPAKLAEVEIVRRFGYQVDEMTEESCRLSNQRIMDEKHVEDERSGNRAHAAKSSTKKTAAARDTTVQHTTGEPPKTRSSLVYGKPEIQEVDRSAGGHSIRHRTGRSAHDDIPRVRSDIV</sequence>
<evidence type="ECO:0000313" key="3">
    <source>
        <dbReference type="Proteomes" id="UP001174691"/>
    </source>
</evidence>
<feature type="compositionally biased region" description="Basic and acidic residues" evidence="1">
    <location>
        <begin position="373"/>
        <end position="386"/>
    </location>
</feature>
<feature type="compositionally biased region" description="Polar residues" evidence="1">
    <location>
        <begin position="187"/>
        <end position="197"/>
    </location>
</feature>
<accession>A0AA38RBM9</accession>
<protein>
    <submittedName>
        <fullName evidence="2">Uncharacterized protein</fullName>
    </submittedName>
</protein>
<gene>
    <name evidence="2" type="ORF">NKR19_g8485</name>
</gene>
<comment type="caution">
    <text evidence="2">The sequence shown here is derived from an EMBL/GenBank/DDBJ whole genome shotgun (WGS) entry which is preliminary data.</text>
</comment>
<feature type="region of interest" description="Disordered" evidence="1">
    <location>
        <begin position="304"/>
        <end position="386"/>
    </location>
</feature>
<dbReference type="AlphaFoldDB" id="A0AA38RBM9"/>
<feature type="compositionally biased region" description="Basic residues" evidence="1">
    <location>
        <begin position="175"/>
        <end position="184"/>
    </location>
</feature>
<feature type="compositionally biased region" description="Low complexity" evidence="1">
    <location>
        <begin position="128"/>
        <end position="141"/>
    </location>
</feature>
<evidence type="ECO:0000256" key="1">
    <source>
        <dbReference type="SAM" id="MobiDB-lite"/>
    </source>
</evidence>